<accession>A0A0F9WRY6</accession>
<reference evidence="1" key="1">
    <citation type="journal article" date="2015" name="Nature">
        <title>Complex archaea that bridge the gap between prokaryotes and eukaryotes.</title>
        <authorList>
            <person name="Spang A."/>
            <person name="Saw J.H."/>
            <person name="Jorgensen S.L."/>
            <person name="Zaremba-Niedzwiedzka K."/>
            <person name="Martijn J."/>
            <person name="Lind A.E."/>
            <person name="van Eijk R."/>
            <person name="Schleper C."/>
            <person name="Guy L."/>
            <person name="Ettema T.J."/>
        </authorList>
    </citation>
    <scope>NUCLEOTIDE SEQUENCE</scope>
</reference>
<gene>
    <name evidence="1" type="ORF">LCGC14_0317970</name>
</gene>
<evidence type="ECO:0000313" key="1">
    <source>
        <dbReference type="EMBL" id="KKN81538.1"/>
    </source>
</evidence>
<sequence>MPDLAVCCRMFVRRKLANRNEERIDNSSLPAGSSMYYYCKGCDGHIITLPEGHRNFVYKICDSCEVLKEHGLLSELIKDR</sequence>
<dbReference type="AlphaFoldDB" id="A0A0F9WRY6"/>
<dbReference type="EMBL" id="LAZR01000213">
    <property type="protein sequence ID" value="KKN81538.1"/>
    <property type="molecule type" value="Genomic_DNA"/>
</dbReference>
<comment type="caution">
    <text evidence="1">The sequence shown here is derived from an EMBL/GenBank/DDBJ whole genome shotgun (WGS) entry which is preliminary data.</text>
</comment>
<proteinExistence type="predicted"/>
<name>A0A0F9WRY6_9ZZZZ</name>
<protein>
    <submittedName>
        <fullName evidence="1">Uncharacterized protein</fullName>
    </submittedName>
</protein>
<organism evidence="1">
    <name type="scientific">marine sediment metagenome</name>
    <dbReference type="NCBI Taxonomy" id="412755"/>
    <lineage>
        <taxon>unclassified sequences</taxon>
        <taxon>metagenomes</taxon>
        <taxon>ecological metagenomes</taxon>
    </lineage>
</organism>